<protein>
    <submittedName>
        <fullName evidence="3">Uncharacterized protein</fullName>
    </submittedName>
</protein>
<sequence>MDEPEFSVENFYKFVSEGKLMGARCRRCGKLMVPPRPVCPECYSRDLEWVQLSGRGTVETFTIIHVPTVLLEGKEPYAVAVIRLDEGPKIPGMLPDVASPGQLKIGDRVRVEFDRSPQKVPGSWPNWPRYYFVKE</sequence>
<evidence type="ECO:0000313" key="3">
    <source>
        <dbReference type="EMBL" id="BBE41917.1"/>
    </source>
</evidence>
<dbReference type="PANTHER" id="PTHR34075">
    <property type="entry name" value="BLR3430 PROTEIN"/>
    <property type="match status" value="1"/>
</dbReference>
<evidence type="ECO:0000259" key="1">
    <source>
        <dbReference type="Pfam" id="PF01796"/>
    </source>
</evidence>
<dbReference type="PANTHER" id="PTHR34075:SF5">
    <property type="entry name" value="BLR3430 PROTEIN"/>
    <property type="match status" value="1"/>
</dbReference>
<dbReference type="GeneID" id="55584346"/>
<feature type="domain" description="ChsH2 rubredoxin-like zinc ribbon" evidence="2">
    <location>
        <begin position="16"/>
        <end position="48"/>
    </location>
</feature>
<dbReference type="Gene3D" id="6.10.30.10">
    <property type="match status" value="1"/>
</dbReference>
<evidence type="ECO:0000313" key="4">
    <source>
        <dbReference type="Proteomes" id="UP000509448"/>
    </source>
</evidence>
<evidence type="ECO:0000259" key="2">
    <source>
        <dbReference type="Pfam" id="PF12172"/>
    </source>
</evidence>
<feature type="domain" description="ChsH2 C-terminal OB-fold" evidence="1">
    <location>
        <begin position="49"/>
        <end position="114"/>
    </location>
</feature>
<dbReference type="KEGG" id="ccai:NAS2_0528"/>
<dbReference type="InterPro" id="IPR052513">
    <property type="entry name" value="Thioester_dehydratase-like"/>
</dbReference>
<dbReference type="RefSeq" id="WP_174448207.1">
    <property type="nucleotide sequence ID" value="NZ_AP018732.1"/>
</dbReference>
<dbReference type="Proteomes" id="UP000509448">
    <property type="component" value="Chromosome"/>
</dbReference>
<accession>A0A4P2VCR4</accession>
<gene>
    <name evidence="3" type="ORF">NAS2_0528</name>
</gene>
<dbReference type="Pfam" id="PF12172">
    <property type="entry name" value="zf-ChsH2"/>
    <property type="match status" value="1"/>
</dbReference>
<dbReference type="Pfam" id="PF01796">
    <property type="entry name" value="OB_ChsH2_C"/>
    <property type="match status" value="1"/>
</dbReference>
<proteinExistence type="predicted"/>
<dbReference type="InterPro" id="IPR002878">
    <property type="entry name" value="ChsH2_C"/>
</dbReference>
<reference evidence="3 4" key="1">
    <citation type="journal article" date="2019" name="ISME J.">
        <title>Isolation and characterization of a thermophilic sulfur- and iron-reducing thaumarchaeote from a terrestrial acidic hot spring.</title>
        <authorList>
            <person name="Kato S."/>
            <person name="Itoh T."/>
            <person name="Yuki M."/>
            <person name="Nagamori M."/>
            <person name="Ohnishi M."/>
            <person name="Uematsu K."/>
            <person name="Suzuki K."/>
            <person name="Takashina T."/>
            <person name="Ohkuma M."/>
        </authorList>
    </citation>
    <scope>NUCLEOTIDE SEQUENCE [LARGE SCALE GENOMIC DNA]</scope>
    <source>
        <strain evidence="3 4">NAS-02</strain>
    </source>
</reference>
<name>A0A4P2VCR4_9ARCH</name>
<keyword evidence="4" id="KW-1185">Reference proteome</keyword>
<dbReference type="OrthoDB" id="9573at2157"/>
<dbReference type="EMBL" id="AP018732">
    <property type="protein sequence ID" value="BBE41917.1"/>
    <property type="molecule type" value="Genomic_DNA"/>
</dbReference>
<dbReference type="InterPro" id="IPR012340">
    <property type="entry name" value="NA-bd_OB-fold"/>
</dbReference>
<dbReference type="AlphaFoldDB" id="A0A4P2VCR4"/>
<organism evidence="3 4">
    <name type="scientific">Conexivisphaera calida</name>
    <dbReference type="NCBI Taxonomy" id="1874277"/>
    <lineage>
        <taxon>Archaea</taxon>
        <taxon>Nitrososphaerota</taxon>
        <taxon>Conexivisphaeria</taxon>
        <taxon>Conexivisphaerales</taxon>
        <taxon>Conexivisphaeraceae</taxon>
        <taxon>Conexivisphaera</taxon>
    </lineage>
</organism>
<dbReference type="SUPFAM" id="SSF50249">
    <property type="entry name" value="Nucleic acid-binding proteins"/>
    <property type="match status" value="1"/>
</dbReference>
<dbReference type="InterPro" id="IPR022002">
    <property type="entry name" value="ChsH2_Znr"/>
</dbReference>